<dbReference type="Proteomes" id="UP000245489">
    <property type="component" value="Unassembled WGS sequence"/>
</dbReference>
<comment type="caution">
    <text evidence="1">The sequence shown here is derived from an EMBL/GenBank/DDBJ whole genome shotgun (WGS) entry which is preliminary data.</text>
</comment>
<name>A0A316EBL3_9BACT</name>
<organism evidence="1 2">
    <name type="scientific">Arcicella aurantiaca</name>
    <dbReference type="NCBI Taxonomy" id="591202"/>
    <lineage>
        <taxon>Bacteria</taxon>
        <taxon>Pseudomonadati</taxon>
        <taxon>Bacteroidota</taxon>
        <taxon>Cytophagia</taxon>
        <taxon>Cytophagales</taxon>
        <taxon>Flectobacillaceae</taxon>
        <taxon>Arcicella</taxon>
    </lineage>
</organism>
<proteinExistence type="predicted"/>
<gene>
    <name evidence="1" type="ORF">LV89_01018</name>
</gene>
<dbReference type="AlphaFoldDB" id="A0A316EBL3"/>
<sequence length="135" mass="16222">MGMYDTITINVAMLPVTEKDRKRLEGQHFQTKSLDESLQHYRITDDGMLETDWDMLWWELNNYTWGKPRTEESVPPEENWEVVKITDSIHFYTHTENNRDFFEFVAFFELGKMLIIRKLIDIDTVKSKIKRKSKT</sequence>
<dbReference type="EMBL" id="QGGO01000004">
    <property type="protein sequence ID" value="PWK28237.1"/>
    <property type="molecule type" value="Genomic_DNA"/>
</dbReference>
<evidence type="ECO:0000313" key="2">
    <source>
        <dbReference type="Proteomes" id="UP000245489"/>
    </source>
</evidence>
<evidence type="ECO:0000313" key="1">
    <source>
        <dbReference type="EMBL" id="PWK28237.1"/>
    </source>
</evidence>
<protein>
    <submittedName>
        <fullName evidence="1">Uncharacterized protein</fullName>
    </submittedName>
</protein>
<keyword evidence="2" id="KW-1185">Reference proteome</keyword>
<accession>A0A316EBL3</accession>
<reference evidence="1 2" key="1">
    <citation type="submission" date="2018-05" db="EMBL/GenBank/DDBJ databases">
        <title>Genomic Encyclopedia of Archaeal and Bacterial Type Strains, Phase II (KMG-II): from individual species to whole genera.</title>
        <authorList>
            <person name="Goeker M."/>
        </authorList>
    </citation>
    <scope>NUCLEOTIDE SEQUENCE [LARGE SCALE GENOMIC DNA]</scope>
    <source>
        <strain evidence="1 2">DSM 22214</strain>
    </source>
</reference>